<dbReference type="AlphaFoldDB" id="A0AAV2DF37"/>
<evidence type="ECO:0000313" key="1">
    <source>
        <dbReference type="EMBL" id="CAL1371716.1"/>
    </source>
</evidence>
<keyword evidence="2" id="KW-1185">Reference proteome</keyword>
<dbReference type="EMBL" id="OZ034815">
    <property type="protein sequence ID" value="CAL1371716.1"/>
    <property type="molecule type" value="Genomic_DNA"/>
</dbReference>
<organism evidence="1 2">
    <name type="scientific">Linum trigynum</name>
    <dbReference type="NCBI Taxonomy" id="586398"/>
    <lineage>
        <taxon>Eukaryota</taxon>
        <taxon>Viridiplantae</taxon>
        <taxon>Streptophyta</taxon>
        <taxon>Embryophyta</taxon>
        <taxon>Tracheophyta</taxon>
        <taxon>Spermatophyta</taxon>
        <taxon>Magnoliopsida</taxon>
        <taxon>eudicotyledons</taxon>
        <taxon>Gunneridae</taxon>
        <taxon>Pentapetalae</taxon>
        <taxon>rosids</taxon>
        <taxon>fabids</taxon>
        <taxon>Malpighiales</taxon>
        <taxon>Linaceae</taxon>
        <taxon>Linum</taxon>
    </lineage>
</organism>
<accession>A0AAV2DF37</accession>
<proteinExistence type="predicted"/>
<gene>
    <name evidence="1" type="ORF">LTRI10_LOCUS13765</name>
</gene>
<reference evidence="1 2" key="1">
    <citation type="submission" date="2024-04" db="EMBL/GenBank/DDBJ databases">
        <authorList>
            <person name="Fracassetti M."/>
        </authorList>
    </citation>
    <scope>NUCLEOTIDE SEQUENCE [LARGE SCALE GENOMIC DNA]</scope>
</reference>
<protein>
    <submittedName>
        <fullName evidence="1">Uncharacterized protein</fullName>
    </submittedName>
</protein>
<dbReference type="Proteomes" id="UP001497516">
    <property type="component" value="Chromosome 2"/>
</dbReference>
<name>A0AAV2DF37_9ROSI</name>
<sequence>MYGWESLFPDSLQGTWRIGADAHGTTMTILETLTSFKWDAKPLSSICTPFRPIEASIRSLSQDHRSRPSWRSLGVRGGHTVRFG</sequence>
<evidence type="ECO:0000313" key="2">
    <source>
        <dbReference type="Proteomes" id="UP001497516"/>
    </source>
</evidence>